<proteinExistence type="inferred from homology"/>
<keyword evidence="2" id="KW-0963">Cytoplasm</keyword>
<keyword evidence="6" id="KW-0804">Transcription</keyword>
<dbReference type="PANTHER" id="PTHR34701:SF1">
    <property type="entry name" value="TRANSCRIPTIONAL REGULATOR MRAZ"/>
    <property type="match status" value="1"/>
</dbReference>
<comment type="caution">
    <text evidence="8">The sequence shown here is derived from an EMBL/GenBank/DDBJ whole genome shotgun (WGS) entry which is preliminary data.</text>
</comment>
<dbReference type="InterPro" id="IPR020603">
    <property type="entry name" value="MraZ_dom"/>
</dbReference>
<accession>E6QKP4</accession>
<reference evidence="8" key="1">
    <citation type="submission" date="2009-10" db="EMBL/GenBank/DDBJ databases">
        <title>Diversity of trophic interactions inside an arsenic-rich microbial ecosystem.</title>
        <authorList>
            <person name="Bertin P.N."/>
            <person name="Heinrich-Salmeron A."/>
            <person name="Pelletier E."/>
            <person name="Goulhen-Chollet F."/>
            <person name="Arsene-Ploetze F."/>
            <person name="Gallien S."/>
            <person name="Calteau A."/>
            <person name="Vallenet D."/>
            <person name="Casiot C."/>
            <person name="Chane-Woon-Ming B."/>
            <person name="Giloteaux L."/>
            <person name="Barakat M."/>
            <person name="Bonnefoy V."/>
            <person name="Bruneel O."/>
            <person name="Chandler M."/>
            <person name="Cleiss J."/>
            <person name="Duran R."/>
            <person name="Elbaz-Poulichet F."/>
            <person name="Fonknechten N."/>
            <person name="Lauga B."/>
            <person name="Mornico D."/>
            <person name="Ortet P."/>
            <person name="Schaeffer C."/>
            <person name="Siguier P."/>
            <person name="Alexander Thil Smith A."/>
            <person name="Van Dorsselaer A."/>
            <person name="Weissenbach J."/>
            <person name="Medigue C."/>
            <person name="Le Paslier D."/>
        </authorList>
    </citation>
    <scope>NUCLEOTIDE SEQUENCE</scope>
</reference>
<dbReference type="Gene3D" id="3.40.1550.20">
    <property type="entry name" value="Transcriptional regulator MraZ domain"/>
    <property type="match status" value="1"/>
</dbReference>
<feature type="domain" description="SpoVT-AbrB" evidence="7">
    <location>
        <begin position="5"/>
        <end position="52"/>
    </location>
</feature>
<sequence>MFRGSYEAKVDEKGRFKLPAGFIKLIQQKQYGSEYFITSFDGQIGEIWPLSEWEKKEAEWALIPDESREKQRFLDQVNFYGQQVEIDGQDRLLVPQRLRARAGLVGEVDILGAGRYMKIANHQVMQRRVEAESRNGQDALPGVSIAEAMDFMAGQSRLSQSKQERS</sequence>
<dbReference type="HAMAP" id="MF_01008">
    <property type="entry name" value="MraZ"/>
    <property type="match status" value="1"/>
</dbReference>
<dbReference type="InterPro" id="IPR007159">
    <property type="entry name" value="SpoVT-AbrB_dom"/>
</dbReference>
<evidence type="ECO:0000256" key="4">
    <source>
        <dbReference type="ARBA" id="ARBA00023015"/>
    </source>
</evidence>
<evidence type="ECO:0000313" key="8">
    <source>
        <dbReference type="EMBL" id="CBI07814.1"/>
    </source>
</evidence>
<dbReference type="PROSITE" id="PS51740">
    <property type="entry name" value="SPOVT_ABRB"/>
    <property type="match status" value="1"/>
</dbReference>
<keyword evidence="3" id="KW-0677">Repeat</keyword>
<dbReference type="InterPro" id="IPR003444">
    <property type="entry name" value="MraZ"/>
</dbReference>
<dbReference type="InterPro" id="IPR035642">
    <property type="entry name" value="MraZ_N"/>
</dbReference>
<dbReference type="GO" id="GO:0000976">
    <property type="term" value="F:transcription cis-regulatory region binding"/>
    <property type="evidence" value="ECO:0007669"/>
    <property type="project" value="TreeGrafter"/>
</dbReference>
<dbReference type="EMBL" id="CABQ01000146">
    <property type="protein sequence ID" value="CBI07814.1"/>
    <property type="molecule type" value="Genomic_DNA"/>
</dbReference>
<keyword evidence="4" id="KW-0805">Transcription regulation</keyword>
<dbReference type="PANTHER" id="PTHR34701">
    <property type="entry name" value="TRANSCRIPTIONAL REGULATOR MRAZ"/>
    <property type="match status" value="1"/>
</dbReference>
<dbReference type="CDD" id="cd16320">
    <property type="entry name" value="MraZ_N"/>
    <property type="match status" value="1"/>
</dbReference>
<dbReference type="GO" id="GO:0003700">
    <property type="term" value="F:DNA-binding transcription factor activity"/>
    <property type="evidence" value="ECO:0007669"/>
    <property type="project" value="InterPro"/>
</dbReference>
<evidence type="ECO:0000256" key="2">
    <source>
        <dbReference type="ARBA" id="ARBA00022490"/>
    </source>
</evidence>
<dbReference type="InterPro" id="IPR037914">
    <property type="entry name" value="SpoVT-AbrB_sf"/>
</dbReference>
<evidence type="ECO:0000256" key="5">
    <source>
        <dbReference type="ARBA" id="ARBA00023125"/>
    </source>
</evidence>
<evidence type="ECO:0000256" key="1">
    <source>
        <dbReference type="ARBA" id="ARBA00013860"/>
    </source>
</evidence>
<dbReference type="InterPro" id="IPR038619">
    <property type="entry name" value="MraZ_sf"/>
</dbReference>
<dbReference type="GO" id="GO:2000143">
    <property type="term" value="P:negative regulation of DNA-templated transcription initiation"/>
    <property type="evidence" value="ECO:0007669"/>
    <property type="project" value="TreeGrafter"/>
</dbReference>
<organism evidence="8">
    <name type="scientific">mine drainage metagenome</name>
    <dbReference type="NCBI Taxonomy" id="410659"/>
    <lineage>
        <taxon>unclassified sequences</taxon>
        <taxon>metagenomes</taxon>
        <taxon>ecological metagenomes</taxon>
    </lineage>
</organism>
<gene>
    <name evidence="8" type="ORF">CARN6_1209</name>
</gene>
<dbReference type="InterPro" id="IPR035644">
    <property type="entry name" value="MraZ_C"/>
</dbReference>
<evidence type="ECO:0000256" key="3">
    <source>
        <dbReference type="ARBA" id="ARBA00022737"/>
    </source>
</evidence>
<protein>
    <recommendedName>
        <fullName evidence="1">Transcriptional regulator MraZ</fullName>
    </recommendedName>
</protein>
<dbReference type="AlphaFoldDB" id="E6QKP4"/>
<dbReference type="Pfam" id="PF02381">
    <property type="entry name" value="MraZ"/>
    <property type="match status" value="1"/>
</dbReference>
<dbReference type="SUPFAM" id="SSF89447">
    <property type="entry name" value="AbrB/MazE/MraZ-like"/>
    <property type="match status" value="1"/>
</dbReference>
<dbReference type="CDD" id="cd16321">
    <property type="entry name" value="MraZ_C"/>
    <property type="match status" value="1"/>
</dbReference>
<evidence type="ECO:0000256" key="6">
    <source>
        <dbReference type="ARBA" id="ARBA00023163"/>
    </source>
</evidence>
<name>E6QKP4_9ZZZZ</name>
<keyword evidence="5" id="KW-0238">DNA-binding</keyword>
<evidence type="ECO:0000259" key="7">
    <source>
        <dbReference type="PROSITE" id="PS51740"/>
    </source>
</evidence>